<dbReference type="Proteomes" id="UP000664369">
    <property type="component" value="Unassembled WGS sequence"/>
</dbReference>
<proteinExistence type="predicted"/>
<protein>
    <submittedName>
        <fullName evidence="1">Uncharacterized protein</fullName>
    </submittedName>
</protein>
<gene>
    <name evidence="1" type="ORF">J4E00_07595</name>
</gene>
<keyword evidence="2" id="KW-1185">Reference proteome</keyword>
<comment type="caution">
    <text evidence="1">The sequence shown here is derived from an EMBL/GenBank/DDBJ whole genome shotgun (WGS) entry which is preliminary data.</text>
</comment>
<sequence>MKSWVLSAVAWGCFALSSYGQGRDTAFAVHKLFVQRRRGSDALLATAGEMAGSTTVAGAVSGLVAGAAPAAVGFSRAARFSTEREAAILSSYANGWPIPADVRRKLRRKHFHRTRQDVLMGR</sequence>
<organism evidence="1 2">
    <name type="scientific">Hymenobacter negativus</name>
    <dbReference type="NCBI Taxonomy" id="2795026"/>
    <lineage>
        <taxon>Bacteria</taxon>
        <taxon>Pseudomonadati</taxon>
        <taxon>Bacteroidota</taxon>
        <taxon>Cytophagia</taxon>
        <taxon>Cytophagales</taxon>
        <taxon>Hymenobacteraceae</taxon>
        <taxon>Hymenobacter</taxon>
    </lineage>
</organism>
<evidence type="ECO:0000313" key="2">
    <source>
        <dbReference type="Proteomes" id="UP000664369"/>
    </source>
</evidence>
<name>A0ABS3QCH9_9BACT</name>
<reference evidence="1 2" key="1">
    <citation type="submission" date="2021-03" db="EMBL/GenBank/DDBJ databases">
        <authorList>
            <person name="Kim M.K."/>
        </authorList>
    </citation>
    <scope>NUCLEOTIDE SEQUENCE [LARGE SCALE GENOMIC DNA]</scope>
    <source>
        <strain evidence="1 2">BT442</strain>
    </source>
</reference>
<dbReference type="RefSeq" id="WP_208174544.1">
    <property type="nucleotide sequence ID" value="NZ_JAGETZ010000003.1"/>
</dbReference>
<accession>A0ABS3QCH9</accession>
<dbReference type="EMBL" id="JAGETZ010000003">
    <property type="protein sequence ID" value="MBO2008911.1"/>
    <property type="molecule type" value="Genomic_DNA"/>
</dbReference>
<evidence type="ECO:0000313" key="1">
    <source>
        <dbReference type="EMBL" id="MBO2008911.1"/>
    </source>
</evidence>